<feature type="domain" description="Serine aminopeptidase S33" evidence="3">
    <location>
        <begin position="36"/>
        <end position="270"/>
    </location>
</feature>
<evidence type="ECO:0000313" key="5">
    <source>
        <dbReference type="Proteomes" id="UP000215483"/>
    </source>
</evidence>
<gene>
    <name evidence="4" type="ORF">BEK98_03635</name>
</gene>
<dbReference type="Pfam" id="PF12146">
    <property type="entry name" value="Hydrolase_4"/>
    <property type="match status" value="1"/>
</dbReference>
<comment type="caution">
    <text evidence="4">The sequence shown here is derived from an EMBL/GenBank/DDBJ whole genome shotgun (WGS) entry which is preliminary data.</text>
</comment>
<dbReference type="InterPro" id="IPR029058">
    <property type="entry name" value="AB_hydrolase_fold"/>
</dbReference>
<evidence type="ECO:0000313" key="4">
    <source>
        <dbReference type="EMBL" id="OXY99083.1"/>
    </source>
</evidence>
<dbReference type="SUPFAM" id="SSF53474">
    <property type="entry name" value="alpha/beta-Hydrolases"/>
    <property type="match status" value="1"/>
</dbReference>
<dbReference type="InterPro" id="IPR050261">
    <property type="entry name" value="FrsA_esterase"/>
</dbReference>
<accession>A0A233STY4</accession>
<name>A0A233STY4_STRDA</name>
<dbReference type="Gene3D" id="3.40.50.1820">
    <property type="entry name" value="alpha/beta hydrolase"/>
    <property type="match status" value="1"/>
</dbReference>
<dbReference type="InterPro" id="IPR022742">
    <property type="entry name" value="Hydrolase_4"/>
</dbReference>
<sequence length="307" mass="32756">MTTRLPFVRHDVSFPSGDSSCAGWLYLPSGVASPPVVILGHGLGATRDMRLDAFAERFAQAGIAALAFTYRHFGDSGGHPRQLLSIKRQLTDWDSALDWVKARRDVDRSRIAVWGSSFGGGHAITVASRHPELCAAVAQCPFTDGLASALALGPVASLRMTPVLARDLAARIRGKAPVMVPIAASPGSPALMNAADALPGYQALVPKGKTFRNEVAARVIPTIAAYRPGRAAKKVVMPILFCVSDTDSVTPPAQTLRYARTAPHGEVKRYAAGHFDFYTGETFEALARDQVEFLTRHLAPLPASSAS</sequence>
<evidence type="ECO:0000256" key="1">
    <source>
        <dbReference type="ARBA" id="ARBA00008645"/>
    </source>
</evidence>
<dbReference type="PANTHER" id="PTHR22946">
    <property type="entry name" value="DIENELACTONE HYDROLASE DOMAIN-CONTAINING PROTEIN-RELATED"/>
    <property type="match status" value="1"/>
</dbReference>
<comment type="similarity">
    <text evidence="1">Belongs to the AB hydrolase superfamily.</text>
</comment>
<dbReference type="GO" id="GO:0052689">
    <property type="term" value="F:carboxylic ester hydrolase activity"/>
    <property type="evidence" value="ECO:0007669"/>
    <property type="project" value="UniProtKB-ARBA"/>
</dbReference>
<dbReference type="Proteomes" id="UP000215483">
    <property type="component" value="Unassembled WGS sequence"/>
</dbReference>
<protein>
    <submittedName>
        <fullName evidence="4">Alpha/beta hydrolase</fullName>
    </submittedName>
</protein>
<keyword evidence="2 4" id="KW-0378">Hydrolase</keyword>
<evidence type="ECO:0000256" key="2">
    <source>
        <dbReference type="ARBA" id="ARBA00022801"/>
    </source>
</evidence>
<dbReference type="RefSeq" id="WP_094214905.1">
    <property type="nucleotide sequence ID" value="NZ_MCGQ01000006.1"/>
</dbReference>
<keyword evidence="5" id="KW-1185">Reference proteome</keyword>
<dbReference type="PANTHER" id="PTHR22946:SF9">
    <property type="entry name" value="POLYKETIDE TRANSFERASE AF380"/>
    <property type="match status" value="1"/>
</dbReference>
<dbReference type="AlphaFoldDB" id="A0A233STY4"/>
<dbReference type="EMBL" id="MCGQ01000006">
    <property type="protein sequence ID" value="OXY99083.1"/>
    <property type="molecule type" value="Genomic_DNA"/>
</dbReference>
<reference evidence="4 5" key="1">
    <citation type="submission" date="2016-07" db="EMBL/GenBank/DDBJ databases">
        <title>Draft genome of Streptomyces diastatochromogenes.</title>
        <authorList>
            <person name="Podduturi R."/>
            <person name="Lukassen M.B."/>
            <person name="Clausen N."/>
            <person name="Nielsen J.L."/>
            <person name="Jorgensen N.O."/>
        </authorList>
    </citation>
    <scope>NUCLEOTIDE SEQUENCE [LARGE SCALE GENOMIC DNA]</scope>
    <source>
        <strain evidence="4 5">DSM 40608</strain>
    </source>
</reference>
<dbReference type="OrthoDB" id="9805123at2"/>
<proteinExistence type="inferred from homology"/>
<organism evidence="4 5">
    <name type="scientific">Streptomyces diastatochromogenes</name>
    <dbReference type="NCBI Taxonomy" id="42236"/>
    <lineage>
        <taxon>Bacteria</taxon>
        <taxon>Bacillati</taxon>
        <taxon>Actinomycetota</taxon>
        <taxon>Actinomycetes</taxon>
        <taxon>Kitasatosporales</taxon>
        <taxon>Streptomycetaceae</taxon>
        <taxon>Streptomyces</taxon>
    </lineage>
</organism>
<evidence type="ECO:0000259" key="3">
    <source>
        <dbReference type="Pfam" id="PF12146"/>
    </source>
</evidence>